<evidence type="ECO:0000313" key="2">
    <source>
        <dbReference type="Proteomes" id="UP001150603"/>
    </source>
</evidence>
<sequence>ASKKDFLQDLYLKEIRDYKPNKAAKADVTTKEFVAPKTPAVPTNDVNVEADLKAYEQTGTLSQ</sequence>
<name>A0ACC1J5Q5_9FUNG</name>
<feature type="non-terminal residue" evidence="1">
    <location>
        <position position="1"/>
    </location>
</feature>
<organism evidence="1 2">
    <name type="scientific">Linderina macrospora</name>
    <dbReference type="NCBI Taxonomy" id="4868"/>
    <lineage>
        <taxon>Eukaryota</taxon>
        <taxon>Fungi</taxon>
        <taxon>Fungi incertae sedis</taxon>
        <taxon>Zoopagomycota</taxon>
        <taxon>Kickxellomycotina</taxon>
        <taxon>Kickxellomycetes</taxon>
        <taxon>Kickxellales</taxon>
        <taxon>Kickxellaceae</taxon>
        <taxon>Linderina</taxon>
    </lineage>
</organism>
<protein>
    <submittedName>
        <fullName evidence="1">Uncharacterized protein</fullName>
    </submittedName>
</protein>
<dbReference type="EMBL" id="JANBPW010003062">
    <property type="protein sequence ID" value="KAJ1938771.1"/>
    <property type="molecule type" value="Genomic_DNA"/>
</dbReference>
<gene>
    <name evidence="1" type="ORF">FBU59_004339</name>
</gene>
<reference evidence="1" key="1">
    <citation type="submission" date="2022-07" db="EMBL/GenBank/DDBJ databases">
        <title>Phylogenomic reconstructions and comparative analyses of Kickxellomycotina fungi.</title>
        <authorList>
            <person name="Reynolds N.K."/>
            <person name="Stajich J.E."/>
            <person name="Barry K."/>
            <person name="Grigoriev I.V."/>
            <person name="Crous P."/>
            <person name="Smith M.E."/>
        </authorList>
    </citation>
    <scope>NUCLEOTIDE SEQUENCE</scope>
    <source>
        <strain evidence="1">NRRL 5244</strain>
    </source>
</reference>
<accession>A0ACC1J5Q5</accession>
<keyword evidence="2" id="KW-1185">Reference proteome</keyword>
<comment type="caution">
    <text evidence="1">The sequence shown here is derived from an EMBL/GenBank/DDBJ whole genome shotgun (WGS) entry which is preliminary data.</text>
</comment>
<dbReference type="Proteomes" id="UP001150603">
    <property type="component" value="Unassembled WGS sequence"/>
</dbReference>
<proteinExistence type="predicted"/>
<evidence type="ECO:0000313" key="1">
    <source>
        <dbReference type="EMBL" id="KAJ1938771.1"/>
    </source>
</evidence>